<name>A0A4R5KIL9_9MICC</name>
<evidence type="ECO:0000259" key="2">
    <source>
        <dbReference type="Pfam" id="PF00557"/>
    </source>
</evidence>
<dbReference type="CDD" id="cd01066">
    <property type="entry name" value="APP_MetAP"/>
    <property type="match status" value="1"/>
</dbReference>
<keyword evidence="3" id="KW-0645">Protease</keyword>
<dbReference type="Gene3D" id="3.40.350.10">
    <property type="entry name" value="Creatinase/prolidase N-terminal domain"/>
    <property type="match status" value="1"/>
</dbReference>
<keyword evidence="4" id="KW-1185">Reference proteome</keyword>
<dbReference type="Gene3D" id="3.90.230.10">
    <property type="entry name" value="Creatinase/methionine aminopeptidase superfamily"/>
    <property type="match status" value="1"/>
</dbReference>
<organism evidence="3 4">
    <name type="scientific">Arthrobacter terricola</name>
    <dbReference type="NCBI Taxonomy" id="2547396"/>
    <lineage>
        <taxon>Bacteria</taxon>
        <taxon>Bacillati</taxon>
        <taxon>Actinomycetota</taxon>
        <taxon>Actinomycetes</taxon>
        <taxon>Micrococcales</taxon>
        <taxon>Micrococcaceae</taxon>
        <taxon>Arthrobacter</taxon>
    </lineage>
</organism>
<dbReference type="AlphaFoldDB" id="A0A4R5KIL9"/>
<dbReference type="InterPro" id="IPR029149">
    <property type="entry name" value="Creatin/AminoP/Spt16_N"/>
</dbReference>
<comment type="caution">
    <text evidence="3">The sequence shown here is derived from an EMBL/GenBank/DDBJ whole genome shotgun (WGS) entry which is preliminary data.</text>
</comment>
<dbReference type="InterPro" id="IPR000994">
    <property type="entry name" value="Pept_M24"/>
</dbReference>
<dbReference type="InterPro" id="IPR050659">
    <property type="entry name" value="Peptidase_M24B"/>
</dbReference>
<evidence type="ECO:0000313" key="4">
    <source>
        <dbReference type="Proteomes" id="UP000295511"/>
    </source>
</evidence>
<evidence type="ECO:0000256" key="1">
    <source>
        <dbReference type="SAM" id="MobiDB-lite"/>
    </source>
</evidence>
<feature type="compositionally biased region" description="Polar residues" evidence="1">
    <location>
        <begin position="7"/>
        <end position="26"/>
    </location>
</feature>
<dbReference type="Pfam" id="PF00557">
    <property type="entry name" value="Peptidase_M24"/>
    <property type="match status" value="1"/>
</dbReference>
<keyword evidence="3" id="KW-0031">Aminopeptidase</keyword>
<dbReference type="PANTHER" id="PTHR46112:SF2">
    <property type="entry name" value="XAA-PRO AMINOPEPTIDASE P-RELATED"/>
    <property type="match status" value="1"/>
</dbReference>
<dbReference type="OrthoDB" id="9806388at2"/>
<dbReference type="EMBL" id="SMRU01000015">
    <property type="protein sequence ID" value="TDF94605.1"/>
    <property type="molecule type" value="Genomic_DNA"/>
</dbReference>
<feature type="compositionally biased region" description="Basic residues" evidence="1">
    <location>
        <begin position="27"/>
        <end position="37"/>
    </location>
</feature>
<sequence>MRRSVRTNHFTSSSAAPGTSARSSGGSHHHKTRKGRNQKMENTLSEALRGYPTLSLKERDRRWASVRGLLEREGLDGVVVFGSGRDNADAYLTNEAKGAIVLLTPEDDPVLFLGDVPLNRFDAQASRWERWVDEWVHGEPISALASRIRERGLGKARLGVVGLTSRMVGEWAGTISHTTWTRVLSELPDVEWADVADAYESIAIIKSPEEQVLLRRAAALGEEACRAFVETARAGGNEHQIAAASFHAIIAGGGWVRWPFMLERAGESMFAWSVPEWFESGGAPRILRPGDTIAAEIFAFYGGMESQQQIDVCVGEPSALLRELESVCVDSYQAGLAALKPGMRFSELAKIMEEPLHSSKTWNTGPMVQTVSPIYNSATRLHPEVDPALSRLEQLPSGVGLDGDFVIEQGHAFAFEPNALRDGQRVCIGGTVLLGPNGPEELNSIPNRLNVI</sequence>
<dbReference type="SUPFAM" id="SSF55920">
    <property type="entry name" value="Creatinase/aminopeptidase"/>
    <property type="match status" value="1"/>
</dbReference>
<dbReference type="SUPFAM" id="SSF53092">
    <property type="entry name" value="Creatinase/prolidase N-terminal domain"/>
    <property type="match status" value="1"/>
</dbReference>
<dbReference type="InterPro" id="IPR036005">
    <property type="entry name" value="Creatinase/aminopeptidase-like"/>
</dbReference>
<protein>
    <submittedName>
        <fullName evidence="3">Aminopeptidase P family protein</fullName>
    </submittedName>
</protein>
<keyword evidence="3" id="KW-0378">Hydrolase</keyword>
<dbReference type="GO" id="GO:0004177">
    <property type="term" value="F:aminopeptidase activity"/>
    <property type="evidence" value="ECO:0007669"/>
    <property type="project" value="UniProtKB-KW"/>
</dbReference>
<feature type="domain" description="Peptidase M24" evidence="2">
    <location>
        <begin position="213"/>
        <end position="423"/>
    </location>
</feature>
<reference evidence="3 4" key="1">
    <citation type="submission" date="2019-03" db="EMBL/GenBank/DDBJ databases">
        <title>Whole genome sequence of Arthrobacter sp JH1-1.</title>
        <authorList>
            <person name="Trinh H.N."/>
        </authorList>
    </citation>
    <scope>NUCLEOTIDE SEQUENCE [LARGE SCALE GENOMIC DNA]</scope>
    <source>
        <strain evidence="3 4">JH1-1</strain>
    </source>
</reference>
<proteinExistence type="predicted"/>
<feature type="region of interest" description="Disordered" evidence="1">
    <location>
        <begin position="1"/>
        <end position="43"/>
    </location>
</feature>
<dbReference type="PANTHER" id="PTHR46112">
    <property type="entry name" value="AMINOPEPTIDASE"/>
    <property type="match status" value="1"/>
</dbReference>
<accession>A0A4R5KIL9</accession>
<dbReference type="Proteomes" id="UP000295511">
    <property type="component" value="Unassembled WGS sequence"/>
</dbReference>
<gene>
    <name evidence="3" type="ORF">E1809_13740</name>
</gene>
<evidence type="ECO:0000313" key="3">
    <source>
        <dbReference type="EMBL" id="TDF94605.1"/>
    </source>
</evidence>